<dbReference type="GO" id="GO:0030288">
    <property type="term" value="C:outer membrane-bounded periplasmic space"/>
    <property type="evidence" value="ECO:0007669"/>
    <property type="project" value="TreeGrafter"/>
</dbReference>
<dbReference type="Pfam" id="PF01497">
    <property type="entry name" value="Peripla_BP_2"/>
    <property type="match status" value="1"/>
</dbReference>
<protein>
    <submittedName>
        <fullName evidence="8">Iron complex transport system substrate-binding protein</fullName>
    </submittedName>
</protein>
<dbReference type="PANTHER" id="PTHR30532">
    <property type="entry name" value="IRON III DICITRATE-BINDING PERIPLASMIC PROTEIN"/>
    <property type="match status" value="1"/>
</dbReference>
<evidence type="ECO:0000313" key="8">
    <source>
        <dbReference type="EMBL" id="PYE18182.1"/>
    </source>
</evidence>
<evidence type="ECO:0000256" key="6">
    <source>
        <dbReference type="SAM" id="SignalP"/>
    </source>
</evidence>
<sequence>MFSKTVHKRIAAAALAACAIVTAGCSDNSGDSDEQSATQTVQSVDGPVEIPADPQRVVALWGSAETLLTLDGPLVGVSDGKYTEATFGENTAAWERYESLPKVGSAVEPNYEKIAELNPDLILATIPESWWAKVDRDRLASIAPVANLMPKDTTAIADWKEPTFAEAAGVVDLSDAAAEKKAAYDARAEQIRSEHASQIEGKKVMAIASWDTGSFWLMPSGTYTAHIPEQVGMVFPEGEAEELSMERLGELAQYDVIVYPVQPDGTPTPAVQAILDSELFRTLPAATSNRLIPLAYDQQLNYDASLVALESIDAALNNFPS</sequence>
<dbReference type="PANTHER" id="PTHR30532:SF1">
    <property type="entry name" value="IRON(3+)-HYDROXAMATE-BINDING PROTEIN FHUD"/>
    <property type="match status" value="1"/>
</dbReference>
<keyword evidence="4 6" id="KW-0732">Signal</keyword>
<proteinExistence type="inferred from homology"/>
<dbReference type="PROSITE" id="PS50983">
    <property type="entry name" value="FE_B12_PBP"/>
    <property type="match status" value="1"/>
</dbReference>
<dbReference type="AlphaFoldDB" id="A0A318RP60"/>
<evidence type="ECO:0000256" key="1">
    <source>
        <dbReference type="ARBA" id="ARBA00004196"/>
    </source>
</evidence>
<feature type="chain" id="PRO_5039498591" evidence="6">
    <location>
        <begin position="24"/>
        <end position="321"/>
    </location>
</feature>
<dbReference type="SUPFAM" id="SSF53807">
    <property type="entry name" value="Helical backbone' metal receptor"/>
    <property type="match status" value="1"/>
</dbReference>
<evidence type="ECO:0000256" key="5">
    <source>
        <dbReference type="SAM" id="MobiDB-lite"/>
    </source>
</evidence>
<evidence type="ECO:0000256" key="2">
    <source>
        <dbReference type="ARBA" id="ARBA00008814"/>
    </source>
</evidence>
<gene>
    <name evidence="8" type="ORF">DFR67_105327</name>
</gene>
<dbReference type="Gene3D" id="3.40.50.1980">
    <property type="entry name" value="Nitrogenase molybdenum iron protein domain"/>
    <property type="match status" value="2"/>
</dbReference>
<dbReference type="InterPro" id="IPR051313">
    <property type="entry name" value="Bact_iron-sidero_bind"/>
</dbReference>
<evidence type="ECO:0000313" key="9">
    <source>
        <dbReference type="Proteomes" id="UP000247591"/>
    </source>
</evidence>
<dbReference type="OrthoDB" id="9793175at2"/>
<evidence type="ECO:0000259" key="7">
    <source>
        <dbReference type="PROSITE" id="PS50983"/>
    </source>
</evidence>
<evidence type="ECO:0000256" key="3">
    <source>
        <dbReference type="ARBA" id="ARBA00022448"/>
    </source>
</evidence>
<keyword evidence="3" id="KW-0813">Transport</keyword>
<feature type="signal peptide" evidence="6">
    <location>
        <begin position="1"/>
        <end position="23"/>
    </location>
</feature>
<dbReference type="GO" id="GO:1901678">
    <property type="term" value="P:iron coordination entity transport"/>
    <property type="evidence" value="ECO:0007669"/>
    <property type="project" value="UniProtKB-ARBA"/>
</dbReference>
<dbReference type="EMBL" id="QJSP01000005">
    <property type="protein sequence ID" value="PYE18182.1"/>
    <property type="molecule type" value="Genomic_DNA"/>
</dbReference>
<evidence type="ECO:0000256" key="4">
    <source>
        <dbReference type="ARBA" id="ARBA00022729"/>
    </source>
</evidence>
<name>A0A318RP60_WILLI</name>
<comment type="similarity">
    <text evidence="2">Belongs to the bacterial solute-binding protein 8 family.</text>
</comment>
<comment type="caution">
    <text evidence="8">The sequence shown here is derived from an EMBL/GenBank/DDBJ whole genome shotgun (WGS) entry which is preliminary data.</text>
</comment>
<dbReference type="PROSITE" id="PS51257">
    <property type="entry name" value="PROKAR_LIPOPROTEIN"/>
    <property type="match status" value="1"/>
</dbReference>
<reference evidence="8 9" key="1">
    <citation type="submission" date="2018-06" db="EMBL/GenBank/DDBJ databases">
        <title>Genomic Encyclopedia of Type Strains, Phase IV (KMG-IV): sequencing the most valuable type-strain genomes for metagenomic binning, comparative biology and taxonomic classification.</title>
        <authorList>
            <person name="Goeker M."/>
        </authorList>
    </citation>
    <scope>NUCLEOTIDE SEQUENCE [LARGE SCALE GENOMIC DNA]</scope>
    <source>
        <strain evidence="8 9">DSM 45521</strain>
    </source>
</reference>
<accession>A0A318RP60</accession>
<dbReference type="InterPro" id="IPR002491">
    <property type="entry name" value="ABC_transptr_periplasmic_BD"/>
</dbReference>
<feature type="compositionally biased region" description="Polar residues" evidence="5">
    <location>
        <begin position="27"/>
        <end position="43"/>
    </location>
</feature>
<feature type="domain" description="Fe/B12 periplasmic-binding" evidence="7">
    <location>
        <begin position="56"/>
        <end position="321"/>
    </location>
</feature>
<organism evidence="8 9">
    <name type="scientific">Williamsia limnetica</name>
    <dbReference type="NCBI Taxonomy" id="882452"/>
    <lineage>
        <taxon>Bacteria</taxon>
        <taxon>Bacillati</taxon>
        <taxon>Actinomycetota</taxon>
        <taxon>Actinomycetes</taxon>
        <taxon>Mycobacteriales</taxon>
        <taxon>Nocardiaceae</taxon>
        <taxon>Williamsia</taxon>
    </lineage>
</organism>
<comment type="subcellular location">
    <subcellularLocation>
        <location evidence="1">Cell envelope</location>
    </subcellularLocation>
</comment>
<dbReference type="Proteomes" id="UP000247591">
    <property type="component" value="Unassembled WGS sequence"/>
</dbReference>
<dbReference type="RefSeq" id="WP_158539943.1">
    <property type="nucleotide sequence ID" value="NZ_QJSP01000005.1"/>
</dbReference>
<keyword evidence="9" id="KW-1185">Reference proteome</keyword>
<feature type="region of interest" description="Disordered" evidence="5">
    <location>
        <begin position="27"/>
        <end position="48"/>
    </location>
</feature>